<comment type="pathway">
    <text evidence="2 11">Glycan degradation; xylan degradation.</text>
</comment>
<dbReference type="InterPro" id="IPR033123">
    <property type="entry name" value="GH11_dom"/>
</dbReference>
<dbReference type="EC" id="3.2.1.8" evidence="4 11"/>
<evidence type="ECO:0000256" key="1">
    <source>
        <dbReference type="ARBA" id="ARBA00000681"/>
    </source>
</evidence>
<dbReference type="UniPathway" id="UPA00114"/>
<evidence type="ECO:0000256" key="10">
    <source>
        <dbReference type="PROSITE-ProRule" id="PRU01097"/>
    </source>
</evidence>
<dbReference type="EMBL" id="NHTK01005851">
    <property type="protein sequence ID" value="PPQ72795.1"/>
    <property type="molecule type" value="Genomic_DNA"/>
</dbReference>
<evidence type="ECO:0000256" key="8">
    <source>
        <dbReference type="ARBA" id="ARBA00023295"/>
    </source>
</evidence>
<evidence type="ECO:0000256" key="3">
    <source>
        <dbReference type="ARBA" id="ARBA00007792"/>
    </source>
</evidence>
<proteinExistence type="inferred from homology"/>
<keyword evidence="15" id="KW-1185">Reference proteome</keyword>
<comment type="caution">
    <text evidence="14">The sequence shown here is derived from an EMBL/GenBank/DDBJ whole genome shotgun (WGS) entry which is preliminary data.</text>
</comment>
<reference evidence="14 15" key="1">
    <citation type="journal article" date="2018" name="Evol. Lett.">
        <title>Horizontal gene cluster transfer increased hallucinogenic mushroom diversity.</title>
        <authorList>
            <person name="Reynolds H.T."/>
            <person name="Vijayakumar V."/>
            <person name="Gluck-Thaler E."/>
            <person name="Korotkin H.B."/>
            <person name="Matheny P.B."/>
            <person name="Slot J.C."/>
        </authorList>
    </citation>
    <scope>NUCLEOTIDE SEQUENCE [LARGE SCALE GENOMIC DNA]</scope>
    <source>
        <strain evidence="14 15">2629</strain>
    </source>
</reference>
<feature type="chain" id="PRO_5019125682" description="Endo-1,4-beta-xylanase" evidence="12">
    <location>
        <begin position="26"/>
        <end position="229"/>
    </location>
</feature>
<evidence type="ECO:0000256" key="5">
    <source>
        <dbReference type="ARBA" id="ARBA00022651"/>
    </source>
</evidence>
<evidence type="ECO:0000256" key="6">
    <source>
        <dbReference type="ARBA" id="ARBA00022801"/>
    </source>
</evidence>
<dbReference type="InterPro" id="IPR013319">
    <property type="entry name" value="GH11/12"/>
</dbReference>
<organism evidence="14 15">
    <name type="scientific">Panaeolus cyanescens</name>
    <dbReference type="NCBI Taxonomy" id="181874"/>
    <lineage>
        <taxon>Eukaryota</taxon>
        <taxon>Fungi</taxon>
        <taxon>Dikarya</taxon>
        <taxon>Basidiomycota</taxon>
        <taxon>Agaricomycotina</taxon>
        <taxon>Agaricomycetes</taxon>
        <taxon>Agaricomycetidae</taxon>
        <taxon>Agaricales</taxon>
        <taxon>Agaricineae</taxon>
        <taxon>Galeropsidaceae</taxon>
        <taxon>Panaeolus</taxon>
    </lineage>
</organism>
<comment type="catalytic activity">
    <reaction evidence="1 11">
        <text>Endohydrolysis of (1-&gt;4)-beta-D-xylosidic linkages in xylans.</text>
        <dbReference type="EC" id="3.2.1.8"/>
    </reaction>
</comment>
<keyword evidence="8 11" id="KW-0326">Glycosidase</keyword>
<dbReference type="PANTHER" id="PTHR46828">
    <property type="entry name" value="ENDO-1,4-BETA-XYLANASE A-RELATED"/>
    <property type="match status" value="1"/>
</dbReference>
<keyword evidence="6 11" id="KW-0378">Hydrolase</keyword>
<evidence type="ECO:0000256" key="7">
    <source>
        <dbReference type="ARBA" id="ARBA00023277"/>
    </source>
</evidence>
<gene>
    <name evidence="14" type="ORF">CVT24_012903</name>
</gene>
<dbReference type="PANTHER" id="PTHR46828:SF2">
    <property type="entry name" value="ENDO-1,4-BETA-XYLANASE A-RELATED"/>
    <property type="match status" value="1"/>
</dbReference>
<name>A0A409W2T6_9AGAR</name>
<dbReference type="Pfam" id="PF00457">
    <property type="entry name" value="Glyco_hydro_11"/>
    <property type="match status" value="1"/>
</dbReference>
<dbReference type="GO" id="GO:0031176">
    <property type="term" value="F:endo-1,4-beta-xylanase activity"/>
    <property type="evidence" value="ECO:0007669"/>
    <property type="project" value="UniProtKB-EC"/>
</dbReference>
<dbReference type="InterPro" id="IPR013320">
    <property type="entry name" value="ConA-like_dom_sf"/>
</dbReference>
<evidence type="ECO:0000259" key="13">
    <source>
        <dbReference type="PROSITE" id="PS51761"/>
    </source>
</evidence>
<dbReference type="AlphaFoldDB" id="A0A409W2T6"/>
<dbReference type="InParanoid" id="A0A409W2T6"/>
<dbReference type="OrthoDB" id="2115822at2759"/>
<dbReference type="PROSITE" id="PS51761">
    <property type="entry name" value="GH11_3"/>
    <property type="match status" value="1"/>
</dbReference>
<sequence>MRTTQASTPFIFIAALVSLIDIVLGRTDIIARQSGLPPVPSLTPVGPYVFTDGIPGCTNGPDTSFSFTWTLNTSMNAPICGVGWKTGTNRTISFQGYYSASGYGLFQVYGWTREPMVEYIVAETWGYLNPAAGDTFKGTVTCGDSLYDIYQGLRFNRPGIDGDIPSQPYTGIWSVRRKKRYGAFTGTVDMDCHFKAWNSFGLELGTHDYQLVSALAYYSSGNVTAEIVP</sequence>
<feature type="signal peptide" evidence="12">
    <location>
        <begin position="1"/>
        <end position="25"/>
    </location>
</feature>
<evidence type="ECO:0000256" key="2">
    <source>
        <dbReference type="ARBA" id="ARBA00004851"/>
    </source>
</evidence>
<keyword evidence="7 11" id="KW-0119">Carbohydrate metabolism</keyword>
<comment type="similarity">
    <text evidence="3 10 11">Belongs to the glycosyl hydrolase 11 (cellulase G) family.</text>
</comment>
<evidence type="ECO:0000313" key="14">
    <source>
        <dbReference type="EMBL" id="PPQ72795.1"/>
    </source>
</evidence>
<evidence type="ECO:0000313" key="15">
    <source>
        <dbReference type="Proteomes" id="UP000284842"/>
    </source>
</evidence>
<keyword evidence="5 11" id="KW-0858">Xylan degradation</keyword>
<protein>
    <recommendedName>
        <fullName evidence="4 11">Endo-1,4-beta-xylanase</fullName>
        <ecNumber evidence="4 11">3.2.1.8</ecNumber>
    </recommendedName>
</protein>
<evidence type="ECO:0000256" key="9">
    <source>
        <dbReference type="ARBA" id="ARBA00023326"/>
    </source>
</evidence>
<dbReference type="Gene3D" id="2.60.120.180">
    <property type="match status" value="1"/>
</dbReference>
<dbReference type="PRINTS" id="PR00911">
    <property type="entry name" value="GLHYDRLASE11"/>
</dbReference>
<feature type="domain" description="GH11" evidence="13">
    <location>
        <begin position="31"/>
        <end position="228"/>
    </location>
</feature>
<dbReference type="InterPro" id="IPR001137">
    <property type="entry name" value="Glyco_hydro_11"/>
</dbReference>
<evidence type="ECO:0000256" key="4">
    <source>
        <dbReference type="ARBA" id="ARBA00012590"/>
    </source>
</evidence>
<dbReference type="SUPFAM" id="SSF49899">
    <property type="entry name" value="Concanavalin A-like lectins/glucanases"/>
    <property type="match status" value="1"/>
</dbReference>
<dbReference type="GO" id="GO:0045493">
    <property type="term" value="P:xylan catabolic process"/>
    <property type="evidence" value="ECO:0007669"/>
    <property type="project" value="UniProtKB-UniPathway"/>
</dbReference>
<evidence type="ECO:0000256" key="12">
    <source>
        <dbReference type="SAM" id="SignalP"/>
    </source>
</evidence>
<comment type="caution">
    <text evidence="10">Lacks conserved residue(s) required for the propagation of feature annotation.</text>
</comment>
<accession>A0A409W2T6</accession>
<keyword evidence="9 11" id="KW-0624">Polysaccharide degradation</keyword>
<dbReference type="Proteomes" id="UP000284842">
    <property type="component" value="Unassembled WGS sequence"/>
</dbReference>
<evidence type="ECO:0000256" key="11">
    <source>
        <dbReference type="RuleBase" id="RU362015"/>
    </source>
</evidence>
<keyword evidence="12" id="KW-0732">Signal</keyword>